<sequence>MLPLTGITVVALEQAVAAPFATRQLADLGARVIKIERPEAGDFARHYDQAVHGLSSHFVWLNRGKESLTLDLKQPQAQVIMHQLLATADVFIQNLAPQASQRLGFGAETLRRANPK</sequence>
<dbReference type="InterPro" id="IPR023606">
    <property type="entry name" value="CoA-Trfase_III_dom_1_sf"/>
</dbReference>
<accession>A9AXT8</accession>
<dbReference type="STRING" id="316274.Haur_2264"/>
<dbReference type="eggNOG" id="COG1804">
    <property type="taxonomic scope" value="Bacteria"/>
</dbReference>
<dbReference type="Gene3D" id="3.40.50.10540">
    <property type="entry name" value="Crotonobetainyl-coa:carnitine coa-transferase, domain 1"/>
    <property type="match status" value="1"/>
</dbReference>
<dbReference type="InterPro" id="IPR050483">
    <property type="entry name" value="CoA-transferase_III_domain"/>
</dbReference>
<dbReference type="BioCyc" id="HAUR316274:GHYA-2292-MONOMER"/>
<dbReference type="PANTHER" id="PTHR48207:SF3">
    <property type="entry name" value="SUCCINATE--HYDROXYMETHYLGLUTARATE COA-TRANSFERASE"/>
    <property type="match status" value="1"/>
</dbReference>
<keyword evidence="3" id="KW-1185">Reference proteome</keyword>
<evidence type="ECO:0000313" key="2">
    <source>
        <dbReference type="EMBL" id="ABX04904.1"/>
    </source>
</evidence>
<dbReference type="Pfam" id="PF02515">
    <property type="entry name" value="CoA_transf_3"/>
    <property type="match status" value="1"/>
</dbReference>
<dbReference type="InterPro" id="IPR003673">
    <property type="entry name" value="CoA-Trfase_fam_III"/>
</dbReference>
<organism evidence="2 3">
    <name type="scientific">Herpetosiphon aurantiacus (strain ATCC 23779 / DSM 785 / 114-95)</name>
    <dbReference type="NCBI Taxonomy" id="316274"/>
    <lineage>
        <taxon>Bacteria</taxon>
        <taxon>Bacillati</taxon>
        <taxon>Chloroflexota</taxon>
        <taxon>Chloroflexia</taxon>
        <taxon>Herpetosiphonales</taxon>
        <taxon>Herpetosiphonaceae</taxon>
        <taxon>Herpetosiphon</taxon>
    </lineage>
</organism>
<evidence type="ECO:0000256" key="1">
    <source>
        <dbReference type="ARBA" id="ARBA00022679"/>
    </source>
</evidence>
<proteinExistence type="predicted"/>
<name>A9AXT8_HERA2</name>
<gene>
    <name evidence="2" type="ordered locus">Haur_2264</name>
</gene>
<dbReference type="AlphaFoldDB" id="A9AXT8"/>
<dbReference type="GO" id="GO:0008410">
    <property type="term" value="F:CoA-transferase activity"/>
    <property type="evidence" value="ECO:0007669"/>
    <property type="project" value="TreeGrafter"/>
</dbReference>
<dbReference type="HOGENOM" id="CLU_033975_4_2_0"/>
<dbReference type="SUPFAM" id="SSF89796">
    <property type="entry name" value="CoA-transferase family III (CaiB/BaiF)"/>
    <property type="match status" value="1"/>
</dbReference>
<keyword evidence="1" id="KW-0808">Transferase</keyword>
<dbReference type="InParanoid" id="A9AXT8"/>
<reference evidence="2 3" key="1">
    <citation type="journal article" date="2011" name="Stand. Genomic Sci.">
        <title>Complete genome sequence of the filamentous gliding predatory bacterium Herpetosiphon aurantiacus type strain (114-95(T)).</title>
        <authorList>
            <person name="Kiss H."/>
            <person name="Nett M."/>
            <person name="Domin N."/>
            <person name="Martin K."/>
            <person name="Maresca J.A."/>
            <person name="Copeland A."/>
            <person name="Lapidus A."/>
            <person name="Lucas S."/>
            <person name="Berry K.W."/>
            <person name="Glavina Del Rio T."/>
            <person name="Dalin E."/>
            <person name="Tice H."/>
            <person name="Pitluck S."/>
            <person name="Richardson P."/>
            <person name="Bruce D."/>
            <person name="Goodwin L."/>
            <person name="Han C."/>
            <person name="Detter J.C."/>
            <person name="Schmutz J."/>
            <person name="Brettin T."/>
            <person name="Land M."/>
            <person name="Hauser L."/>
            <person name="Kyrpides N.C."/>
            <person name="Ivanova N."/>
            <person name="Goker M."/>
            <person name="Woyke T."/>
            <person name="Klenk H.P."/>
            <person name="Bryant D.A."/>
        </authorList>
    </citation>
    <scope>NUCLEOTIDE SEQUENCE [LARGE SCALE GENOMIC DNA]</scope>
    <source>
        <strain evidence="3">ATCC 23779 / DSM 785 / 114-95</strain>
    </source>
</reference>
<dbReference type="KEGG" id="hau:Haur_2264"/>
<dbReference type="EMBL" id="CP000875">
    <property type="protein sequence ID" value="ABX04904.1"/>
    <property type="molecule type" value="Genomic_DNA"/>
</dbReference>
<dbReference type="Proteomes" id="UP000000787">
    <property type="component" value="Chromosome"/>
</dbReference>
<dbReference type="PANTHER" id="PTHR48207">
    <property type="entry name" value="SUCCINATE--HYDROXYMETHYLGLUTARATE COA-TRANSFERASE"/>
    <property type="match status" value="1"/>
</dbReference>
<protein>
    <submittedName>
        <fullName evidence="2">Alpha-methylacyl-CoA racemase</fullName>
    </submittedName>
</protein>
<evidence type="ECO:0000313" key="3">
    <source>
        <dbReference type="Proteomes" id="UP000000787"/>
    </source>
</evidence>